<dbReference type="RefSeq" id="WP_145199835.1">
    <property type="nucleotide sequence ID" value="NZ_CP036267.1"/>
</dbReference>
<evidence type="ECO:0000313" key="2">
    <source>
        <dbReference type="EMBL" id="QDT33476.1"/>
    </source>
</evidence>
<sequence>MNPQPYQTPPNWWPSRLSPKFVRATRFWRKGDLAKLGIHEIEVRHGERISESLRSGAGVLILPNHSFHYDSHVMIEAGIRSGWHTHFMSAWQVFQLAGTFGRHMLQRHGAFSINREGTDTKAYRQALSILSSDPHALVIFPEGDLYHSNDRVMPFREGAAAIALSAKKKSARPIHVYPAVMKCFYTKDPTPELIEMMNQLEHRIRWRPRPDLPLIERIYRFGEGFLASKEIEYTGSTHPGELPERLRNLADFVVQKVRQQLDIKFRGGDIVDQIRTVRGALIRLTEKAQAEIQENVSNPELEARLESLKQHMDDMFFVTQLSSYRGNYTVENPTIERIAETIDKFEEDLFELHYPTPRGERKVVVQFGDRIDLSSQKYTAAELTQLTESRVQKLMDGVNRERVEVVH</sequence>
<gene>
    <name evidence="2" type="ORF">Mal48_27290</name>
</gene>
<proteinExistence type="predicted"/>
<keyword evidence="2" id="KW-0012">Acyltransferase</keyword>
<evidence type="ECO:0000259" key="1">
    <source>
        <dbReference type="SMART" id="SM00563"/>
    </source>
</evidence>
<reference evidence="2 3" key="1">
    <citation type="submission" date="2019-02" db="EMBL/GenBank/DDBJ databases">
        <title>Deep-cultivation of Planctomycetes and their phenomic and genomic characterization uncovers novel biology.</title>
        <authorList>
            <person name="Wiegand S."/>
            <person name="Jogler M."/>
            <person name="Boedeker C."/>
            <person name="Pinto D."/>
            <person name="Vollmers J."/>
            <person name="Rivas-Marin E."/>
            <person name="Kohn T."/>
            <person name="Peeters S.H."/>
            <person name="Heuer A."/>
            <person name="Rast P."/>
            <person name="Oberbeckmann S."/>
            <person name="Bunk B."/>
            <person name="Jeske O."/>
            <person name="Meyerdierks A."/>
            <person name="Storesund J.E."/>
            <person name="Kallscheuer N."/>
            <person name="Luecker S."/>
            <person name="Lage O.M."/>
            <person name="Pohl T."/>
            <person name="Merkel B.J."/>
            <person name="Hornburger P."/>
            <person name="Mueller R.-W."/>
            <person name="Bruemmer F."/>
            <person name="Labrenz M."/>
            <person name="Spormann A.M."/>
            <person name="Op den Camp H."/>
            <person name="Overmann J."/>
            <person name="Amann R."/>
            <person name="Jetten M.S.M."/>
            <person name="Mascher T."/>
            <person name="Medema M.H."/>
            <person name="Devos D.P."/>
            <person name="Kaster A.-K."/>
            <person name="Ovreas L."/>
            <person name="Rohde M."/>
            <person name="Galperin M.Y."/>
            <person name="Jogler C."/>
        </authorList>
    </citation>
    <scope>NUCLEOTIDE SEQUENCE [LARGE SCALE GENOMIC DNA]</scope>
    <source>
        <strain evidence="2 3">Mal48</strain>
    </source>
</reference>
<dbReference type="Pfam" id="PF01553">
    <property type="entry name" value="Acyltransferase"/>
    <property type="match status" value="1"/>
</dbReference>
<dbReference type="EMBL" id="CP036267">
    <property type="protein sequence ID" value="QDT33476.1"/>
    <property type="molecule type" value="Genomic_DNA"/>
</dbReference>
<dbReference type="KEGG" id="tpol:Mal48_27290"/>
<protein>
    <submittedName>
        <fullName evidence="2">Acyltransferase</fullName>
    </submittedName>
</protein>
<evidence type="ECO:0000313" key="3">
    <source>
        <dbReference type="Proteomes" id="UP000315724"/>
    </source>
</evidence>
<accession>A0A517QPC1</accession>
<feature type="domain" description="Phospholipid/glycerol acyltransferase" evidence="1">
    <location>
        <begin position="59"/>
        <end position="184"/>
    </location>
</feature>
<dbReference type="SMART" id="SM00563">
    <property type="entry name" value="PlsC"/>
    <property type="match status" value="1"/>
</dbReference>
<dbReference type="InterPro" id="IPR002123">
    <property type="entry name" value="Plipid/glycerol_acylTrfase"/>
</dbReference>
<organism evidence="2 3">
    <name type="scientific">Thalassoglobus polymorphus</name>
    <dbReference type="NCBI Taxonomy" id="2527994"/>
    <lineage>
        <taxon>Bacteria</taxon>
        <taxon>Pseudomonadati</taxon>
        <taxon>Planctomycetota</taxon>
        <taxon>Planctomycetia</taxon>
        <taxon>Planctomycetales</taxon>
        <taxon>Planctomycetaceae</taxon>
        <taxon>Thalassoglobus</taxon>
    </lineage>
</organism>
<dbReference type="GO" id="GO:0016746">
    <property type="term" value="F:acyltransferase activity"/>
    <property type="evidence" value="ECO:0007669"/>
    <property type="project" value="UniProtKB-KW"/>
</dbReference>
<dbReference type="Proteomes" id="UP000315724">
    <property type="component" value="Chromosome"/>
</dbReference>
<name>A0A517QPC1_9PLAN</name>
<keyword evidence="2" id="KW-0808">Transferase</keyword>
<dbReference type="AlphaFoldDB" id="A0A517QPC1"/>
<dbReference type="SUPFAM" id="SSF69593">
    <property type="entry name" value="Glycerol-3-phosphate (1)-acyltransferase"/>
    <property type="match status" value="1"/>
</dbReference>
<dbReference type="OrthoDB" id="9806008at2"/>
<keyword evidence="3" id="KW-1185">Reference proteome</keyword>